<gene>
    <name evidence="3" type="ORF">H9786_02650</name>
</gene>
<name>A0A9D2LBH6_9MICO</name>
<dbReference type="InterPro" id="IPR006015">
    <property type="entry name" value="Universal_stress_UspA"/>
</dbReference>
<dbReference type="Pfam" id="PF00582">
    <property type="entry name" value="Usp"/>
    <property type="match status" value="2"/>
</dbReference>
<dbReference type="Gene3D" id="3.40.50.620">
    <property type="entry name" value="HUPs"/>
    <property type="match status" value="2"/>
</dbReference>
<comment type="similarity">
    <text evidence="1">Belongs to the universal stress protein A family.</text>
</comment>
<dbReference type="PRINTS" id="PR01438">
    <property type="entry name" value="UNVRSLSTRESS"/>
</dbReference>
<feature type="domain" description="UspA" evidence="2">
    <location>
        <begin position="23"/>
        <end position="158"/>
    </location>
</feature>
<proteinExistence type="inferred from homology"/>
<reference evidence="3" key="2">
    <citation type="submission" date="2021-04" db="EMBL/GenBank/DDBJ databases">
        <authorList>
            <person name="Gilroy R."/>
        </authorList>
    </citation>
    <scope>NUCLEOTIDE SEQUENCE</scope>
    <source>
        <strain evidence="3">ChiHjej13B12-24818</strain>
    </source>
</reference>
<reference evidence="3" key="1">
    <citation type="journal article" date="2021" name="PeerJ">
        <title>Extensive microbial diversity within the chicken gut microbiome revealed by metagenomics and culture.</title>
        <authorList>
            <person name="Gilroy R."/>
            <person name="Ravi A."/>
            <person name="Getino M."/>
            <person name="Pursley I."/>
            <person name="Horton D.L."/>
            <person name="Alikhan N.F."/>
            <person name="Baker D."/>
            <person name="Gharbi K."/>
            <person name="Hall N."/>
            <person name="Watson M."/>
            <person name="Adriaenssens E.M."/>
            <person name="Foster-Nyarko E."/>
            <person name="Jarju S."/>
            <person name="Secka A."/>
            <person name="Antonio M."/>
            <person name="Oren A."/>
            <person name="Chaudhuri R.R."/>
            <person name="La Ragione R."/>
            <person name="Hildebrand F."/>
            <person name="Pallen M.J."/>
        </authorList>
    </citation>
    <scope>NUCLEOTIDE SEQUENCE</scope>
    <source>
        <strain evidence="3">ChiHjej13B12-24818</strain>
    </source>
</reference>
<dbReference type="InterPro" id="IPR006016">
    <property type="entry name" value="UspA"/>
</dbReference>
<protein>
    <submittedName>
        <fullName evidence="3">Universal stress protein</fullName>
    </submittedName>
</protein>
<dbReference type="CDD" id="cd23659">
    <property type="entry name" value="USP_At3g01520-like"/>
    <property type="match status" value="1"/>
</dbReference>
<dbReference type="EMBL" id="DWZH01000020">
    <property type="protein sequence ID" value="HJB09423.1"/>
    <property type="molecule type" value="Genomic_DNA"/>
</dbReference>
<dbReference type="PANTHER" id="PTHR46268">
    <property type="entry name" value="STRESS RESPONSE PROTEIN NHAX"/>
    <property type="match status" value="1"/>
</dbReference>
<evidence type="ECO:0000259" key="2">
    <source>
        <dbReference type="Pfam" id="PF00582"/>
    </source>
</evidence>
<feature type="domain" description="UspA" evidence="2">
    <location>
        <begin position="168"/>
        <end position="308"/>
    </location>
</feature>
<dbReference type="PANTHER" id="PTHR46268:SF6">
    <property type="entry name" value="UNIVERSAL STRESS PROTEIN UP12"/>
    <property type="match status" value="1"/>
</dbReference>
<dbReference type="AlphaFoldDB" id="A0A9D2LBH6"/>
<evidence type="ECO:0000313" key="3">
    <source>
        <dbReference type="EMBL" id="HJB09423.1"/>
    </source>
</evidence>
<sequence>MNTEVPTEPETIPFDPAARNLGVAVGYDGSENAEAAVRYAADIAARRGTSLTVVTAYRTPIPVYANPAALQAWKEDKAHQQVAESLLEKAAGLLAEHSGKVKYVTVDGDSVGALAEISAKAQLIVVGSRGRGGFLGLLRGSVATSLPAHATCPTVVVPSTPLPSRSAPVLVGADLSSHSRVAALQAAQVAKDRGSPLFVVMALPRFDRGGTWYPEPLDEADRRTERRRQELQEILEAEIRWLAKQVPGIKASGEVRIGEPARVLRDAAESAQLTVVGSRGRGAVASTLLGSTSREVLHEADGPVMVVPYLEDERVDIEEEVTAESDGS</sequence>
<comment type="caution">
    <text evidence="3">The sequence shown here is derived from an EMBL/GenBank/DDBJ whole genome shotgun (WGS) entry which is preliminary data.</text>
</comment>
<dbReference type="SUPFAM" id="SSF52402">
    <property type="entry name" value="Adenine nucleotide alpha hydrolases-like"/>
    <property type="match status" value="2"/>
</dbReference>
<dbReference type="Proteomes" id="UP000823823">
    <property type="component" value="Unassembled WGS sequence"/>
</dbReference>
<accession>A0A9D2LBH6</accession>
<evidence type="ECO:0000313" key="4">
    <source>
        <dbReference type="Proteomes" id="UP000823823"/>
    </source>
</evidence>
<organism evidence="3 4">
    <name type="scientific">Candidatus Brachybacterium merdavium</name>
    <dbReference type="NCBI Taxonomy" id="2838513"/>
    <lineage>
        <taxon>Bacteria</taxon>
        <taxon>Bacillati</taxon>
        <taxon>Actinomycetota</taxon>
        <taxon>Actinomycetes</taxon>
        <taxon>Micrococcales</taxon>
        <taxon>Dermabacteraceae</taxon>
        <taxon>Brachybacterium</taxon>
    </lineage>
</organism>
<evidence type="ECO:0000256" key="1">
    <source>
        <dbReference type="ARBA" id="ARBA00008791"/>
    </source>
</evidence>
<dbReference type="InterPro" id="IPR014729">
    <property type="entry name" value="Rossmann-like_a/b/a_fold"/>
</dbReference>